<protein>
    <submittedName>
        <fullName evidence="2">Uncharacterized protein</fullName>
    </submittedName>
</protein>
<dbReference type="AlphaFoldDB" id="A0A2T3A914"/>
<reference evidence="2 3" key="1">
    <citation type="journal article" date="2018" name="Mycol. Prog.">
        <title>Coniella lustricola, a new species from submerged detritus.</title>
        <authorList>
            <person name="Raudabaugh D.B."/>
            <person name="Iturriaga T."/>
            <person name="Carver A."/>
            <person name="Mondo S."/>
            <person name="Pangilinan J."/>
            <person name="Lipzen A."/>
            <person name="He G."/>
            <person name="Amirebrahimi M."/>
            <person name="Grigoriev I.V."/>
            <person name="Miller A.N."/>
        </authorList>
    </citation>
    <scope>NUCLEOTIDE SEQUENCE [LARGE SCALE GENOMIC DNA]</scope>
    <source>
        <strain evidence="2 3">B22-T-1</strain>
    </source>
</reference>
<dbReference type="Proteomes" id="UP000241462">
    <property type="component" value="Unassembled WGS sequence"/>
</dbReference>
<keyword evidence="3" id="KW-1185">Reference proteome</keyword>
<evidence type="ECO:0000313" key="2">
    <source>
        <dbReference type="EMBL" id="PSR87038.1"/>
    </source>
</evidence>
<evidence type="ECO:0000256" key="1">
    <source>
        <dbReference type="SAM" id="MobiDB-lite"/>
    </source>
</evidence>
<organism evidence="2 3">
    <name type="scientific">Coniella lustricola</name>
    <dbReference type="NCBI Taxonomy" id="2025994"/>
    <lineage>
        <taxon>Eukaryota</taxon>
        <taxon>Fungi</taxon>
        <taxon>Dikarya</taxon>
        <taxon>Ascomycota</taxon>
        <taxon>Pezizomycotina</taxon>
        <taxon>Sordariomycetes</taxon>
        <taxon>Sordariomycetidae</taxon>
        <taxon>Diaporthales</taxon>
        <taxon>Schizoparmaceae</taxon>
        <taxon>Coniella</taxon>
    </lineage>
</organism>
<feature type="compositionally biased region" description="Basic residues" evidence="1">
    <location>
        <begin position="171"/>
        <end position="192"/>
    </location>
</feature>
<dbReference type="EMBL" id="KZ678434">
    <property type="protein sequence ID" value="PSR87038.1"/>
    <property type="molecule type" value="Genomic_DNA"/>
</dbReference>
<sequence>MGVGVNFVPSILQFSKDLWLSMLTLKETTNMKILQRYASKHTAYQDIHQLGKDIGILDAGALPPGPPAKLTLEDRLPCRFAVRHALARMPRSRTGHRVQKHTDVNRCCDAKSSDWIAQDRGGILALHLHCQRQHGPENRWRTEKTAAALLLDLGHKLSPSNSNRLEYSNGAHRHTGVHVASRRSCKLQKRLQRGPPGSRSSKEAIREVGGRQA</sequence>
<name>A0A2T3A914_9PEZI</name>
<evidence type="ECO:0000313" key="3">
    <source>
        <dbReference type="Proteomes" id="UP000241462"/>
    </source>
</evidence>
<proteinExistence type="predicted"/>
<accession>A0A2T3A914</accession>
<feature type="compositionally biased region" description="Basic and acidic residues" evidence="1">
    <location>
        <begin position="200"/>
        <end position="213"/>
    </location>
</feature>
<dbReference type="InParanoid" id="A0A2T3A914"/>
<gene>
    <name evidence="2" type="ORF">BD289DRAFT_244851</name>
</gene>
<feature type="region of interest" description="Disordered" evidence="1">
    <location>
        <begin position="160"/>
        <end position="213"/>
    </location>
</feature>